<comment type="caution">
    <text evidence="1">The sequence shown here is derived from an EMBL/GenBank/DDBJ whole genome shotgun (WGS) entry which is preliminary data.</text>
</comment>
<name>A0A645FSC0_9ZZZZ</name>
<proteinExistence type="predicted"/>
<protein>
    <submittedName>
        <fullName evidence="1">Uncharacterized protein</fullName>
    </submittedName>
</protein>
<gene>
    <name evidence="1" type="ORF">SDC9_163971</name>
</gene>
<accession>A0A645FSC0</accession>
<organism evidence="1">
    <name type="scientific">bioreactor metagenome</name>
    <dbReference type="NCBI Taxonomy" id="1076179"/>
    <lineage>
        <taxon>unclassified sequences</taxon>
        <taxon>metagenomes</taxon>
        <taxon>ecological metagenomes</taxon>
    </lineage>
</organism>
<dbReference type="EMBL" id="VSSQ01063618">
    <property type="protein sequence ID" value="MPN16626.1"/>
    <property type="molecule type" value="Genomic_DNA"/>
</dbReference>
<dbReference type="AlphaFoldDB" id="A0A645FSC0"/>
<reference evidence="1" key="1">
    <citation type="submission" date="2019-08" db="EMBL/GenBank/DDBJ databases">
        <authorList>
            <person name="Kucharzyk K."/>
            <person name="Murdoch R.W."/>
            <person name="Higgins S."/>
            <person name="Loffler F."/>
        </authorList>
    </citation>
    <scope>NUCLEOTIDE SEQUENCE</scope>
</reference>
<evidence type="ECO:0000313" key="1">
    <source>
        <dbReference type="EMBL" id="MPN16626.1"/>
    </source>
</evidence>
<sequence>MIAKVLIQKRYYARIARRLGILCEHLERDHARPPVEVIRGAKEAVLALTCEHPLNPQLRFCLECIIVQRIRQRHESVEIIRPALPVFARAAQPAGASAEVFPNLVDVPRQPVFLRDELAQKPAARRNAAEVRGCEREGRRKFF</sequence>